<evidence type="ECO:0008006" key="3">
    <source>
        <dbReference type="Google" id="ProtNLM"/>
    </source>
</evidence>
<sequence>MSTSPLPDCRDDDYDEDEALIATANAILKVQDGVNDVREVRDLASSHVWRDVFARFSDDEEADALRCLRWLQATVDANQTNVRMPNIERDPEYLTMAARHGWLDVIKFLRTECHIDGHLQRAMDKAAQYGHLDVVEYFHNASEQGCSYEAMVEAAFRGHLHVVQYLYETVGRRDVDLALSWAASGGRLEVLQYFHAVGIEEGWRSELLTNAANFGHLHVVRWIRENRPDIASEPTILDCAASHGIELVRYLTDHAMGGATTAALDKAAEAGALDVVRYLHEHRDEGCTTAAMDRAAGRGHIDVVMFLHASRAEGCTTLAMDDAARGGHLEVVRFLHEHRTEGCTPAALEGAVTDGHLDVVRFLVEERKEPVAPEAVVSAAAFGHLEILRFLCAASGTSANEVFTASRVSEIMRCRGGVDVIRFVHEELGVELPSRSLVASIEWSPHLVLFEYILDRLGGTEAHEKQLIAALAIAAARGWTDVLSLIDRKANWNDTTIDASRAIKSAAESGHFWAVQFFHERGYFSGWTAAVMDAAATNGHLRTVKFLHRHRREGCTTDAIDGAAANGFADVVAFLLQRRTEGYTQRALDAAHKRKDLAMLALLPDYRRALDAAHKRKDLAMLALLPDYRVPRRSGSKM</sequence>
<organism evidence="1 2">
    <name type="scientific">Pythium insidiosum</name>
    <name type="common">Pythiosis disease agent</name>
    <dbReference type="NCBI Taxonomy" id="114742"/>
    <lineage>
        <taxon>Eukaryota</taxon>
        <taxon>Sar</taxon>
        <taxon>Stramenopiles</taxon>
        <taxon>Oomycota</taxon>
        <taxon>Peronosporomycetes</taxon>
        <taxon>Pythiales</taxon>
        <taxon>Pythiaceae</taxon>
        <taxon>Pythium</taxon>
    </lineage>
</organism>
<dbReference type="SUPFAM" id="SSF48403">
    <property type="entry name" value="Ankyrin repeat"/>
    <property type="match status" value="2"/>
</dbReference>
<keyword evidence="2" id="KW-1185">Reference proteome</keyword>
<evidence type="ECO:0000313" key="2">
    <source>
        <dbReference type="Proteomes" id="UP001209570"/>
    </source>
</evidence>
<dbReference type="InterPro" id="IPR036770">
    <property type="entry name" value="Ankyrin_rpt-contain_sf"/>
</dbReference>
<dbReference type="PANTHER" id="PTHR46586:SF3">
    <property type="entry name" value="ANKYRIN REPEAT-CONTAINING PROTEIN"/>
    <property type="match status" value="1"/>
</dbReference>
<dbReference type="PANTHER" id="PTHR46586">
    <property type="entry name" value="ANKYRIN REPEAT-CONTAINING PROTEIN"/>
    <property type="match status" value="1"/>
</dbReference>
<accession>A0AAD5LBY8</accession>
<dbReference type="Pfam" id="PF13637">
    <property type="entry name" value="Ank_4"/>
    <property type="match status" value="1"/>
</dbReference>
<reference evidence="1" key="1">
    <citation type="submission" date="2021-12" db="EMBL/GenBank/DDBJ databases">
        <title>Prjna785345.</title>
        <authorList>
            <person name="Rujirawat T."/>
            <person name="Krajaejun T."/>
        </authorList>
    </citation>
    <scope>NUCLEOTIDE SEQUENCE</scope>
    <source>
        <strain evidence="1">Pi057C3</strain>
    </source>
</reference>
<dbReference type="Proteomes" id="UP001209570">
    <property type="component" value="Unassembled WGS sequence"/>
</dbReference>
<gene>
    <name evidence="1" type="ORF">P43SY_007452</name>
</gene>
<dbReference type="AlphaFoldDB" id="A0AAD5LBY8"/>
<dbReference type="InterPro" id="IPR002110">
    <property type="entry name" value="Ankyrin_rpt"/>
</dbReference>
<dbReference type="Gene3D" id="1.25.40.20">
    <property type="entry name" value="Ankyrin repeat-containing domain"/>
    <property type="match status" value="2"/>
</dbReference>
<dbReference type="EMBL" id="JAKCXM010000324">
    <property type="protein sequence ID" value="KAJ0395826.1"/>
    <property type="molecule type" value="Genomic_DNA"/>
</dbReference>
<proteinExistence type="predicted"/>
<evidence type="ECO:0000313" key="1">
    <source>
        <dbReference type="EMBL" id="KAJ0395826.1"/>
    </source>
</evidence>
<protein>
    <recommendedName>
        <fullName evidence="3">Ankyrin repeat domain containing protein</fullName>
    </recommendedName>
</protein>
<dbReference type="Pfam" id="PF12796">
    <property type="entry name" value="Ank_2"/>
    <property type="match status" value="2"/>
</dbReference>
<name>A0AAD5LBY8_PYTIN</name>
<comment type="caution">
    <text evidence="1">The sequence shown here is derived from an EMBL/GenBank/DDBJ whole genome shotgun (WGS) entry which is preliminary data.</text>
</comment>
<dbReference type="InterPro" id="IPR052050">
    <property type="entry name" value="SecEffector_AnkRepeat"/>
</dbReference>